<sequence>MTTELPADSPVPASEPEREVLTWERFGVAARELAQQVVDSGFEPEVVVAVARGGLLPGGAVAYALGTKGVGTLNVEFYTDIGQTLADPRVLPPLMDTSELPGHRVLVVDDVADSGRTLKLVMEMLAKQGAEARSAVLYSKPRSIIRPDYSWMDTDKWITFPWSDRPAIGSDRPGD</sequence>
<name>A0A9X5FCA7_9MICO</name>
<dbReference type="EMBL" id="JAAXOW010000003">
    <property type="protein sequence ID" value="NKX93836.1"/>
    <property type="molecule type" value="Genomic_DNA"/>
</dbReference>
<keyword evidence="1 4" id="KW-0328">Glycosyltransferase</keyword>
<dbReference type="GO" id="GO:0016757">
    <property type="term" value="F:glycosyltransferase activity"/>
    <property type="evidence" value="ECO:0007669"/>
    <property type="project" value="UniProtKB-KW"/>
</dbReference>
<keyword evidence="5" id="KW-1185">Reference proteome</keyword>
<feature type="domain" description="Phosphoribosyltransferase" evidence="3">
    <location>
        <begin position="19"/>
        <end position="162"/>
    </location>
</feature>
<dbReference type="RefSeq" id="WP_168447880.1">
    <property type="nucleotide sequence ID" value="NZ_JAAXOW010000003.1"/>
</dbReference>
<evidence type="ECO:0000259" key="3">
    <source>
        <dbReference type="Pfam" id="PF00156"/>
    </source>
</evidence>
<dbReference type="InterPro" id="IPR000836">
    <property type="entry name" value="PRTase_dom"/>
</dbReference>
<evidence type="ECO:0000256" key="1">
    <source>
        <dbReference type="ARBA" id="ARBA00022676"/>
    </source>
</evidence>
<dbReference type="Pfam" id="PF00156">
    <property type="entry name" value="Pribosyltran"/>
    <property type="match status" value="1"/>
</dbReference>
<dbReference type="CDD" id="cd06223">
    <property type="entry name" value="PRTases_typeI"/>
    <property type="match status" value="1"/>
</dbReference>
<evidence type="ECO:0000256" key="2">
    <source>
        <dbReference type="ARBA" id="ARBA00022679"/>
    </source>
</evidence>
<keyword evidence="2" id="KW-0808">Transferase</keyword>
<proteinExistence type="predicted"/>
<dbReference type="SUPFAM" id="SSF53271">
    <property type="entry name" value="PRTase-like"/>
    <property type="match status" value="1"/>
</dbReference>
<dbReference type="PANTHER" id="PTHR43363:SF1">
    <property type="entry name" value="HYPOXANTHINE-GUANINE PHOSPHORIBOSYLTRANSFERASE"/>
    <property type="match status" value="1"/>
</dbReference>
<gene>
    <name evidence="4" type="ORF">HF995_11240</name>
</gene>
<evidence type="ECO:0000313" key="4">
    <source>
        <dbReference type="EMBL" id="NKX93836.1"/>
    </source>
</evidence>
<dbReference type="AlphaFoldDB" id="A0A9X5FCA7"/>
<dbReference type="InterPro" id="IPR029057">
    <property type="entry name" value="PRTase-like"/>
</dbReference>
<dbReference type="Gene3D" id="3.40.50.2020">
    <property type="match status" value="1"/>
</dbReference>
<organism evidence="4 5">
    <name type="scientific">Sanguibacter hominis ATCC BAA-789</name>
    <dbReference type="NCBI Taxonomy" id="1312740"/>
    <lineage>
        <taxon>Bacteria</taxon>
        <taxon>Bacillati</taxon>
        <taxon>Actinomycetota</taxon>
        <taxon>Actinomycetes</taxon>
        <taxon>Micrococcales</taxon>
        <taxon>Sanguibacteraceae</taxon>
        <taxon>Sanguibacter</taxon>
    </lineage>
</organism>
<dbReference type="PANTHER" id="PTHR43363">
    <property type="entry name" value="HYPOXANTHINE PHOSPHORIBOSYLTRANSFERASE"/>
    <property type="match status" value="1"/>
</dbReference>
<comment type="caution">
    <text evidence="4">The sequence shown here is derived from an EMBL/GenBank/DDBJ whole genome shotgun (WGS) entry which is preliminary data.</text>
</comment>
<evidence type="ECO:0000313" key="5">
    <source>
        <dbReference type="Proteomes" id="UP000774283"/>
    </source>
</evidence>
<dbReference type="Proteomes" id="UP000774283">
    <property type="component" value="Unassembled WGS sequence"/>
</dbReference>
<accession>A0A9X5FCA7</accession>
<protein>
    <submittedName>
        <fullName evidence="4">Phosphoribosyltransferase</fullName>
    </submittedName>
</protein>
<reference evidence="4 5" key="1">
    <citation type="submission" date="2020-04" db="EMBL/GenBank/DDBJ databases">
        <title>MicrobeNet Type strains.</title>
        <authorList>
            <person name="Nicholson A.C."/>
        </authorList>
    </citation>
    <scope>NUCLEOTIDE SEQUENCE [LARGE SCALE GENOMIC DNA]</scope>
    <source>
        <strain evidence="4 5">ATCC BAA-789</strain>
    </source>
</reference>